<reference evidence="4" key="1">
    <citation type="submission" date="2022-07" db="EMBL/GenBank/DDBJ databases">
        <title>Draft genome sequence of Zalerion maritima ATCC 34329, a (micro)plastics degrading marine fungus.</title>
        <authorList>
            <person name="Paco A."/>
            <person name="Goncalves M.F.M."/>
            <person name="Rocha-Santos T.A.P."/>
            <person name="Alves A."/>
        </authorList>
    </citation>
    <scope>NUCLEOTIDE SEQUENCE</scope>
    <source>
        <strain evidence="4">ATCC 34329</strain>
    </source>
</reference>
<keyword evidence="5" id="KW-1185">Reference proteome</keyword>
<keyword evidence="2" id="KW-0539">Nucleus</keyword>
<comment type="caution">
    <text evidence="4">The sequence shown here is derived from an EMBL/GenBank/DDBJ whole genome shotgun (WGS) entry which is preliminary data.</text>
</comment>
<feature type="region of interest" description="Disordered" evidence="3">
    <location>
        <begin position="1"/>
        <end position="44"/>
    </location>
</feature>
<dbReference type="AlphaFoldDB" id="A0AAD5RJH2"/>
<feature type="compositionally biased region" description="Polar residues" evidence="3">
    <location>
        <begin position="520"/>
        <end position="534"/>
    </location>
</feature>
<feature type="region of interest" description="Disordered" evidence="3">
    <location>
        <begin position="58"/>
        <end position="106"/>
    </location>
</feature>
<sequence length="534" mass="59495">MENPPMGDAPRPGPSQGFGEFQMQSIETTSPATSTGKVDEFSYDPGYIESREELRQLIFITTQSRPQSQAPTRQPTPSPPDLESDGTADAIVPDRPHTETDAGVASDRLTEAKRVEYLKNYLGHVAPWLDMFDANRVFGIQVPLVATRWSPALLSAILALSARQIERKADPSPQRRRSFHSLELYQEAIRLLAPMLQARDAESIPICVILCCLEMMSASAQDWRRHLEGCAALFDAFTVHGFSGGLHQAVFWCYARMDLCGAIISDGTEGTLLPTSKWIPPLESTRETHSPAIYQDHGRAHFRSQASIPDMYANYAVYLCASVCELLADRTRYVELGVVNGCDSQAFKSRWLALWDDLQVWIKNRPSDLLPASMTEVDPFPQILFLHWAAISSTQLYHTACILLLGSTTNEIKSEILRPPGSASHNSFNTIWHAKLVCGISLTNPHEGCLNNAIQPLWVAGRLLSHSSEHALVVQLIRQIEATTGWGTCWRIRHLEAAWGYKSRPFTQQIDQMSQQSPQAPDSTHSEAQGQTFQ</sequence>
<evidence type="ECO:0000256" key="2">
    <source>
        <dbReference type="ARBA" id="ARBA00023242"/>
    </source>
</evidence>
<dbReference type="PANTHER" id="PTHR37534:SF24">
    <property type="entry name" value="MISCELLANEOUS ZN(II)2CYS6 TRANSCRIPTION FACTOR (EUROFUNG)-RELATED"/>
    <property type="match status" value="1"/>
</dbReference>
<organism evidence="4 5">
    <name type="scientific">Zalerion maritima</name>
    <dbReference type="NCBI Taxonomy" id="339359"/>
    <lineage>
        <taxon>Eukaryota</taxon>
        <taxon>Fungi</taxon>
        <taxon>Dikarya</taxon>
        <taxon>Ascomycota</taxon>
        <taxon>Pezizomycotina</taxon>
        <taxon>Sordariomycetes</taxon>
        <taxon>Lulworthiomycetidae</taxon>
        <taxon>Lulworthiales</taxon>
        <taxon>Lulworthiaceae</taxon>
        <taxon>Zalerion</taxon>
    </lineage>
</organism>
<dbReference type="Pfam" id="PF11951">
    <property type="entry name" value="Fungal_trans_2"/>
    <property type="match status" value="1"/>
</dbReference>
<feature type="compositionally biased region" description="Polar residues" evidence="3">
    <location>
        <begin position="59"/>
        <end position="73"/>
    </location>
</feature>
<dbReference type="Proteomes" id="UP001201980">
    <property type="component" value="Unassembled WGS sequence"/>
</dbReference>
<comment type="subcellular location">
    <subcellularLocation>
        <location evidence="1">Nucleus</location>
    </subcellularLocation>
</comment>
<dbReference type="PANTHER" id="PTHR37534">
    <property type="entry name" value="TRANSCRIPTIONAL ACTIVATOR PROTEIN UGA3"/>
    <property type="match status" value="1"/>
</dbReference>
<dbReference type="InterPro" id="IPR021858">
    <property type="entry name" value="Fun_TF"/>
</dbReference>
<protein>
    <submittedName>
        <fullName evidence="4">C6 zinc finger domain-containing protein</fullName>
    </submittedName>
</protein>
<dbReference type="CDD" id="cd12148">
    <property type="entry name" value="fungal_TF_MHR"/>
    <property type="match status" value="1"/>
</dbReference>
<dbReference type="GO" id="GO:0005634">
    <property type="term" value="C:nucleus"/>
    <property type="evidence" value="ECO:0007669"/>
    <property type="project" value="UniProtKB-SubCell"/>
</dbReference>
<gene>
    <name evidence="4" type="ORF">MKZ38_005985</name>
</gene>
<evidence type="ECO:0000256" key="3">
    <source>
        <dbReference type="SAM" id="MobiDB-lite"/>
    </source>
</evidence>
<accession>A0AAD5RJH2</accession>
<name>A0AAD5RJH2_9PEZI</name>
<feature type="compositionally biased region" description="Low complexity" evidence="3">
    <location>
        <begin position="510"/>
        <end position="519"/>
    </location>
</feature>
<evidence type="ECO:0000313" key="5">
    <source>
        <dbReference type="Proteomes" id="UP001201980"/>
    </source>
</evidence>
<evidence type="ECO:0000313" key="4">
    <source>
        <dbReference type="EMBL" id="KAJ2896013.1"/>
    </source>
</evidence>
<dbReference type="GO" id="GO:0003700">
    <property type="term" value="F:DNA-binding transcription factor activity"/>
    <property type="evidence" value="ECO:0007669"/>
    <property type="project" value="TreeGrafter"/>
</dbReference>
<proteinExistence type="predicted"/>
<feature type="compositionally biased region" description="Polar residues" evidence="3">
    <location>
        <begin position="22"/>
        <end position="36"/>
    </location>
</feature>
<evidence type="ECO:0000256" key="1">
    <source>
        <dbReference type="ARBA" id="ARBA00004123"/>
    </source>
</evidence>
<feature type="region of interest" description="Disordered" evidence="3">
    <location>
        <begin position="510"/>
        <end position="534"/>
    </location>
</feature>
<dbReference type="EMBL" id="JAKWBI020000361">
    <property type="protein sequence ID" value="KAJ2896013.1"/>
    <property type="molecule type" value="Genomic_DNA"/>
</dbReference>
<dbReference type="GO" id="GO:0000976">
    <property type="term" value="F:transcription cis-regulatory region binding"/>
    <property type="evidence" value="ECO:0007669"/>
    <property type="project" value="TreeGrafter"/>
</dbReference>
<dbReference type="GO" id="GO:0045944">
    <property type="term" value="P:positive regulation of transcription by RNA polymerase II"/>
    <property type="evidence" value="ECO:0007669"/>
    <property type="project" value="TreeGrafter"/>
</dbReference>